<evidence type="ECO:0008006" key="3">
    <source>
        <dbReference type="Google" id="ProtNLM"/>
    </source>
</evidence>
<evidence type="ECO:0000313" key="2">
    <source>
        <dbReference type="Proteomes" id="UP000565468"/>
    </source>
</evidence>
<dbReference type="SUPFAM" id="SSF54001">
    <property type="entry name" value="Cysteine proteinases"/>
    <property type="match status" value="1"/>
</dbReference>
<reference evidence="1 2" key="1">
    <citation type="submission" date="2020-04" db="EMBL/GenBank/DDBJ databases">
        <title>Paenibacillus algicola sp. nov., a novel marine bacterium producing alginate lyase.</title>
        <authorList>
            <person name="Huang H."/>
        </authorList>
    </citation>
    <scope>NUCLEOTIDE SEQUENCE [LARGE SCALE GENOMIC DNA]</scope>
    <source>
        <strain evidence="1 2">L7-75</strain>
    </source>
</reference>
<dbReference type="RefSeq" id="WP_169505827.1">
    <property type="nucleotide sequence ID" value="NZ_JABBPN010000014.1"/>
</dbReference>
<name>A0A848MA52_PAELE</name>
<proteinExistence type="predicted"/>
<sequence length="245" mass="28517">MKAAKEILEVWRAFDHFPMETLTKAWYLQSGDEPKQRSVDLMKMHREQYGTSGNCFDLALWLLEELRQNKMDCYGIVTPDDHVAVIVLGDQGQRYLCDLGDQWIQPVLIERGSKEYTEDWLRGFFPGSEIKVQVQQEHLDLTYKRPNGKESKQTYLLTPVSDAELTARGEQTQKTLRRPLVEQRLFSKDEVTHWEFDDYSSFHSTMNGKVDENALDSIEEWAHRIHSVTGMSRDVIIQALEVYGI</sequence>
<evidence type="ECO:0000313" key="1">
    <source>
        <dbReference type="EMBL" id="NMO97040.1"/>
    </source>
</evidence>
<dbReference type="AlphaFoldDB" id="A0A848MA52"/>
<dbReference type="InterPro" id="IPR038765">
    <property type="entry name" value="Papain-like_cys_pep_sf"/>
</dbReference>
<comment type="caution">
    <text evidence="1">The sequence shown here is derived from an EMBL/GenBank/DDBJ whole genome shotgun (WGS) entry which is preliminary data.</text>
</comment>
<protein>
    <recommendedName>
        <fullName evidence="3">Arylamine N-acetyltransferase</fullName>
    </recommendedName>
</protein>
<gene>
    <name evidence="1" type="ORF">HII30_14840</name>
</gene>
<dbReference type="EMBL" id="JABBPN010000014">
    <property type="protein sequence ID" value="NMO97040.1"/>
    <property type="molecule type" value="Genomic_DNA"/>
</dbReference>
<accession>A0A848MA52</accession>
<dbReference type="Proteomes" id="UP000565468">
    <property type="component" value="Unassembled WGS sequence"/>
</dbReference>
<keyword evidence="2" id="KW-1185">Reference proteome</keyword>
<organism evidence="1 2">
    <name type="scientific">Paenibacillus lemnae</name>
    <dbReference type="NCBI Taxonomy" id="1330551"/>
    <lineage>
        <taxon>Bacteria</taxon>
        <taxon>Bacillati</taxon>
        <taxon>Bacillota</taxon>
        <taxon>Bacilli</taxon>
        <taxon>Bacillales</taxon>
        <taxon>Paenibacillaceae</taxon>
        <taxon>Paenibacillus</taxon>
    </lineage>
</organism>